<feature type="transmembrane region" description="Helical" evidence="12">
    <location>
        <begin position="81"/>
        <end position="99"/>
    </location>
</feature>
<evidence type="ECO:0000313" key="13">
    <source>
        <dbReference type="EMBL" id="MPM58460.1"/>
    </source>
</evidence>
<comment type="subcellular location">
    <subcellularLocation>
        <location evidence="1">Cell membrane</location>
        <topology evidence="1">Multi-pass membrane protein</topology>
    </subcellularLocation>
</comment>
<evidence type="ECO:0000256" key="4">
    <source>
        <dbReference type="ARBA" id="ARBA00021581"/>
    </source>
</evidence>
<dbReference type="AlphaFoldDB" id="A0A645AZ53"/>
<feature type="transmembrane region" description="Helical" evidence="12">
    <location>
        <begin position="105"/>
        <end position="125"/>
    </location>
</feature>
<name>A0A645AZ53_9ZZZZ</name>
<comment type="caution">
    <text evidence="13">The sequence shown here is derived from an EMBL/GenBank/DDBJ whole genome shotgun (WGS) entry which is preliminary data.</text>
</comment>
<feature type="transmembrane region" description="Helical" evidence="12">
    <location>
        <begin position="46"/>
        <end position="69"/>
    </location>
</feature>
<accession>A0A645AZ53</accession>
<comment type="catalytic activity">
    <reaction evidence="11">
        <text>di-trans,octa-cis-undecaprenyl diphosphate + H2O = di-trans,octa-cis-undecaprenyl phosphate + phosphate + H(+)</text>
        <dbReference type="Rhea" id="RHEA:28094"/>
        <dbReference type="ChEBI" id="CHEBI:15377"/>
        <dbReference type="ChEBI" id="CHEBI:15378"/>
        <dbReference type="ChEBI" id="CHEBI:43474"/>
        <dbReference type="ChEBI" id="CHEBI:58405"/>
        <dbReference type="ChEBI" id="CHEBI:60392"/>
        <dbReference type="EC" id="3.6.1.27"/>
    </reaction>
</comment>
<protein>
    <recommendedName>
        <fullName evidence="4">Undecaprenyl-diphosphatase</fullName>
        <ecNumber evidence="3">3.6.1.27</ecNumber>
    </recommendedName>
    <alternativeName>
        <fullName evidence="10">Undecaprenyl pyrophosphate phosphatase</fullName>
    </alternativeName>
</protein>
<feature type="transmembrane region" description="Helical" evidence="12">
    <location>
        <begin position="220"/>
        <end position="238"/>
    </location>
</feature>
<dbReference type="Pfam" id="PF02673">
    <property type="entry name" value="BacA"/>
    <property type="match status" value="1"/>
</dbReference>
<evidence type="ECO:0000256" key="6">
    <source>
        <dbReference type="ARBA" id="ARBA00022692"/>
    </source>
</evidence>
<sequence>MQTIFSAIMGIVQGLTEFLPVSSSGHLLVAEKLLGLLGYQAENNSLALGVMLHMGTLIAVAVIFWKDWVDMLLHPVKNRTLLMLFIASIPALILVLLLGDRIDGLFTGWFLGISFLITACFLVLVERLSGGKGRHSQLKDEVRLPQAITMGLFQGIALLPGVSRSGSTLLGGVAGGLSRKTAAKFSFMMSAPAILGSFVMEAKDAMEQGGLSSLINTQALVGMAFAGVSGFLAIRYMLKLIERISFYKFALYVLAVGIAVIIMQLTGFAGFPPIAFPAAAIVPAG</sequence>
<keyword evidence="7 13" id="KW-0378">Hydrolase</keyword>
<evidence type="ECO:0000256" key="5">
    <source>
        <dbReference type="ARBA" id="ARBA00022475"/>
    </source>
</evidence>
<dbReference type="HAMAP" id="MF_01006">
    <property type="entry name" value="Undec_diphosphatase"/>
    <property type="match status" value="1"/>
</dbReference>
<dbReference type="GO" id="GO:0005886">
    <property type="term" value="C:plasma membrane"/>
    <property type="evidence" value="ECO:0007669"/>
    <property type="project" value="UniProtKB-SubCell"/>
</dbReference>
<proteinExistence type="inferred from homology"/>
<comment type="similarity">
    <text evidence="2">Belongs to the UppP family.</text>
</comment>
<dbReference type="EC" id="3.6.1.27" evidence="3"/>
<keyword evidence="5" id="KW-1003">Cell membrane</keyword>
<evidence type="ECO:0000256" key="7">
    <source>
        <dbReference type="ARBA" id="ARBA00022801"/>
    </source>
</evidence>
<dbReference type="PANTHER" id="PTHR30622">
    <property type="entry name" value="UNDECAPRENYL-DIPHOSPHATASE"/>
    <property type="match status" value="1"/>
</dbReference>
<keyword evidence="8 12" id="KW-1133">Transmembrane helix</keyword>
<dbReference type="InterPro" id="IPR003824">
    <property type="entry name" value="UppP"/>
</dbReference>
<evidence type="ECO:0000256" key="8">
    <source>
        <dbReference type="ARBA" id="ARBA00022989"/>
    </source>
</evidence>
<dbReference type="PANTHER" id="PTHR30622:SF2">
    <property type="entry name" value="UNDECAPRENYL-DIPHOSPHATASE"/>
    <property type="match status" value="1"/>
</dbReference>
<evidence type="ECO:0000256" key="10">
    <source>
        <dbReference type="ARBA" id="ARBA00032707"/>
    </source>
</evidence>
<organism evidence="13">
    <name type="scientific">bioreactor metagenome</name>
    <dbReference type="NCBI Taxonomy" id="1076179"/>
    <lineage>
        <taxon>unclassified sequences</taxon>
        <taxon>metagenomes</taxon>
        <taxon>ecological metagenomes</taxon>
    </lineage>
</organism>
<feature type="transmembrane region" description="Helical" evidence="12">
    <location>
        <begin position="250"/>
        <end position="271"/>
    </location>
</feature>
<evidence type="ECO:0000256" key="9">
    <source>
        <dbReference type="ARBA" id="ARBA00023136"/>
    </source>
</evidence>
<evidence type="ECO:0000256" key="2">
    <source>
        <dbReference type="ARBA" id="ARBA00010621"/>
    </source>
</evidence>
<evidence type="ECO:0000256" key="12">
    <source>
        <dbReference type="SAM" id="Phobius"/>
    </source>
</evidence>
<gene>
    <name evidence="13" type="primary">uppP_34</name>
    <name evidence="13" type="ORF">SDC9_105291</name>
</gene>
<evidence type="ECO:0000256" key="11">
    <source>
        <dbReference type="ARBA" id="ARBA00047594"/>
    </source>
</evidence>
<keyword evidence="9 12" id="KW-0472">Membrane</keyword>
<reference evidence="13" key="1">
    <citation type="submission" date="2019-08" db="EMBL/GenBank/DDBJ databases">
        <authorList>
            <person name="Kucharzyk K."/>
            <person name="Murdoch R.W."/>
            <person name="Higgins S."/>
            <person name="Loffler F."/>
        </authorList>
    </citation>
    <scope>NUCLEOTIDE SEQUENCE</scope>
</reference>
<keyword evidence="6 12" id="KW-0812">Transmembrane</keyword>
<dbReference type="EMBL" id="VSSQ01016774">
    <property type="protein sequence ID" value="MPM58460.1"/>
    <property type="molecule type" value="Genomic_DNA"/>
</dbReference>
<dbReference type="GO" id="GO:0050380">
    <property type="term" value="F:undecaprenyl-diphosphatase activity"/>
    <property type="evidence" value="ECO:0007669"/>
    <property type="project" value="UniProtKB-EC"/>
</dbReference>
<evidence type="ECO:0000256" key="1">
    <source>
        <dbReference type="ARBA" id="ARBA00004651"/>
    </source>
</evidence>
<evidence type="ECO:0000256" key="3">
    <source>
        <dbReference type="ARBA" id="ARBA00012374"/>
    </source>
</evidence>